<gene>
    <name evidence="1" type="ORF">SAMN05421579_1862</name>
</gene>
<sequence>MPGDTYLLPEHCRTNHSNAWLLGTPWMLKTILDVTRISHRR</sequence>
<dbReference type="EMBL" id="FOVO01000086">
    <property type="protein sequence ID" value="SFO12406.1"/>
    <property type="molecule type" value="Genomic_DNA"/>
</dbReference>
<reference evidence="2" key="1">
    <citation type="submission" date="2016-10" db="EMBL/GenBank/DDBJ databases">
        <authorList>
            <person name="Varghese N."/>
            <person name="Submissions S."/>
        </authorList>
    </citation>
    <scope>NUCLEOTIDE SEQUENCE [LARGE SCALE GENOMIC DNA]</scope>
    <source>
        <strain evidence="2">DSM 16522</strain>
    </source>
</reference>
<protein>
    <submittedName>
        <fullName evidence="1">Uncharacterized protein</fullName>
    </submittedName>
</protein>
<dbReference type="STRING" id="53341.SAMN05421579_1862"/>
<accession>A0A1I5EM18</accession>
<organism evidence="1 2">
    <name type="scientific">Xenorhabdus japonica</name>
    <dbReference type="NCBI Taxonomy" id="53341"/>
    <lineage>
        <taxon>Bacteria</taxon>
        <taxon>Pseudomonadati</taxon>
        <taxon>Pseudomonadota</taxon>
        <taxon>Gammaproteobacteria</taxon>
        <taxon>Enterobacterales</taxon>
        <taxon>Morganellaceae</taxon>
        <taxon>Xenorhabdus</taxon>
    </lineage>
</organism>
<dbReference type="AlphaFoldDB" id="A0A1I5EM18"/>
<name>A0A1I5EM18_9GAMM</name>
<dbReference type="Proteomes" id="UP000199011">
    <property type="component" value="Unassembled WGS sequence"/>
</dbReference>
<evidence type="ECO:0000313" key="2">
    <source>
        <dbReference type="Proteomes" id="UP000199011"/>
    </source>
</evidence>
<proteinExistence type="predicted"/>
<keyword evidence="2" id="KW-1185">Reference proteome</keyword>
<evidence type="ECO:0000313" key="1">
    <source>
        <dbReference type="EMBL" id="SFO12406.1"/>
    </source>
</evidence>